<reference evidence="1" key="1">
    <citation type="journal article" date="2014" name="Nat. Commun.">
        <title>The rainbow trout genome provides novel insights into evolution after whole-genome duplication in vertebrates.</title>
        <authorList>
            <person name="Berthelot C."/>
            <person name="Brunet F."/>
            <person name="Chalopin D."/>
            <person name="Juanchich A."/>
            <person name="Bernard M."/>
            <person name="Noel B."/>
            <person name="Bento P."/>
            <person name="Da Silva C."/>
            <person name="Labadie K."/>
            <person name="Alberti A."/>
            <person name="Aury J.M."/>
            <person name="Louis A."/>
            <person name="Dehais P."/>
            <person name="Bardou P."/>
            <person name="Montfort J."/>
            <person name="Klopp C."/>
            <person name="Cabau C."/>
            <person name="Gaspin C."/>
            <person name="Thorgaard G.H."/>
            <person name="Boussaha M."/>
            <person name="Quillet E."/>
            <person name="Guyomard R."/>
            <person name="Galiana D."/>
            <person name="Bobe J."/>
            <person name="Volff J.N."/>
            <person name="Genet C."/>
            <person name="Wincker P."/>
            <person name="Jaillon O."/>
            <person name="Roest Crollius H."/>
            <person name="Guiguen Y."/>
        </authorList>
    </citation>
    <scope>NUCLEOTIDE SEQUENCE [LARGE SCALE GENOMIC DNA]</scope>
</reference>
<gene>
    <name evidence="1" type="ORF">GSONMT00070282001</name>
</gene>
<dbReference type="EMBL" id="FR904457">
    <property type="protein sequence ID" value="CDQ64003.1"/>
    <property type="molecule type" value="Genomic_DNA"/>
</dbReference>
<protein>
    <submittedName>
        <fullName evidence="1">Uncharacterized protein</fullName>
    </submittedName>
</protein>
<sequence length="135" mass="15088">MLTGNVYWKRFLDVLRKAYTPPTRHALSTNLLDAEVQVKVNQIIEKADCISIISAGWWNVREQGIINYISTPQPSLFYPLCSVCCTHQFILKLPGTNVPWSPLCMLLILSSILSFSPPVSSPCKLTLTLPGLPPF</sequence>
<dbReference type="Proteomes" id="UP000193380">
    <property type="component" value="Unassembled WGS sequence"/>
</dbReference>
<dbReference type="STRING" id="8022.A0A060W9L1"/>
<organism evidence="1 2">
    <name type="scientific">Oncorhynchus mykiss</name>
    <name type="common">Rainbow trout</name>
    <name type="synonym">Salmo gairdneri</name>
    <dbReference type="NCBI Taxonomy" id="8022"/>
    <lineage>
        <taxon>Eukaryota</taxon>
        <taxon>Metazoa</taxon>
        <taxon>Chordata</taxon>
        <taxon>Craniata</taxon>
        <taxon>Vertebrata</taxon>
        <taxon>Euteleostomi</taxon>
        <taxon>Actinopterygii</taxon>
        <taxon>Neopterygii</taxon>
        <taxon>Teleostei</taxon>
        <taxon>Protacanthopterygii</taxon>
        <taxon>Salmoniformes</taxon>
        <taxon>Salmonidae</taxon>
        <taxon>Salmoninae</taxon>
        <taxon>Oncorhynchus</taxon>
    </lineage>
</organism>
<evidence type="ECO:0000313" key="1">
    <source>
        <dbReference type="EMBL" id="CDQ64003.1"/>
    </source>
</evidence>
<evidence type="ECO:0000313" key="2">
    <source>
        <dbReference type="Proteomes" id="UP000193380"/>
    </source>
</evidence>
<name>A0A060W9L1_ONCMY</name>
<proteinExistence type="predicted"/>
<dbReference type="AlphaFoldDB" id="A0A060W9L1"/>
<accession>A0A060W9L1</accession>
<dbReference type="PaxDb" id="8022-A0A060W9L1"/>
<reference evidence="1" key="2">
    <citation type="submission" date="2014-03" db="EMBL/GenBank/DDBJ databases">
        <authorList>
            <person name="Genoscope - CEA"/>
        </authorList>
    </citation>
    <scope>NUCLEOTIDE SEQUENCE</scope>
</reference>